<gene>
    <name evidence="2" type="ORF">GCM10008938_33210</name>
</gene>
<accession>A0ABQ2D394</accession>
<evidence type="ECO:0000313" key="3">
    <source>
        <dbReference type="Proteomes" id="UP000632222"/>
    </source>
</evidence>
<feature type="signal peptide" evidence="1">
    <location>
        <begin position="1"/>
        <end position="18"/>
    </location>
</feature>
<organism evidence="2 3">
    <name type="scientific">Deinococcus roseus</name>
    <dbReference type="NCBI Taxonomy" id="392414"/>
    <lineage>
        <taxon>Bacteria</taxon>
        <taxon>Thermotogati</taxon>
        <taxon>Deinococcota</taxon>
        <taxon>Deinococci</taxon>
        <taxon>Deinococcales</taxon>
        <taxon>Deinococcaceae</taxon>
        <taxon>Deinococcus</taxon>
    </lineage>
</organism>
<dbReference type="SUPFAM" id="SSF50494">
    <property type="entry name" value="Trypsin-like serine proteases"/>
    <property type="match status" value="1"/>
</dbReference>
<comment type="caution">
    <text evidence="2">The sequence shown here is derived from an EMBL/GenBank/DDBJ whole genome shotgun (WGS) entry which is preliminary data.</text>
</comment>
<feature type="chain" id="PRO_5045356802" description="Serine protease" evidence="1">
    <location>
        <begin position="19"/>
        <end position="458"/>
    </location>
</feature>
<sequence length="458" mass="51264">MKHKLLLIPLALSGLASAATLEETLAKTRLQLSGSLEFQIAQQYPDYAGYLPGSNGTAGKLHLKASSITKQQTTANLKASSYSKQNFLSDIAGAQVLNVTYSYSDLVTTLGKIRYLNQSKNWITSMTIRADLNKVELILKTANDATAVKSWLTQNAVAADSYTVNTTKTLQLYSGKSSTPNYGTIHEWQRPFLMGTRIISDPSAEKNPENWCSAGYIAAGQVNGQPMYGFITARHCIASDTQEIFQKFMLRMRMFQPDRKDEFRNQINTGYNNDFIYKPKEGSGLDAVFVPLQSTGLELKLPITDPKGPTIREFRVVKGAYAEPGGFENLAHLYHTGQTSYTKLLYKGMDFDRVYPMIVNMQYTDYAEFTKFPYGSIPKYEIDTVMYCFNYLPSYNTTYDLINPGDSGSPVYDADTMTAVGIVNLGVKDYVNQKFSICMQDWKTIARDLSVWMIPAAY</sequence>
<protein>
    <recommendedName>
        <fullName evidence="4">Serine protease</fullName>
    </recommendedName>
</protein>
<evidence type="ECO:0000256" key="1">
    <source>
        <dbReference type="SAM" id="SignalP"/>
    </source>
</evidence>
<proteinExistence type="predicted"/>
<reference evidence="3" key="1">
    <citation type="journal article" date="2019" name="Int. J. Syst. Evol. Microbiol.">
        <title>The Global Catalogue of Microorganisms (GCM) 10K type strain sequencing project: providing services to taxonomists for standard genome sequencing and annotation.</title>
        <authorList>
            <consortium name="The Broad Institute Genomics Platform"/>
            <consortium name="The Broad Institute Genome Sequencing Center for Infectious Disease"/>
            <person name="Wu L."/>
            <person name="Ma J."/>
        </authorList>
    </citation>
    <scope>NUCLEOTIDE SEQUENCE [LARGE SCALE GENOMIC DNA]</scope>
    <source>
        <strain evidence="3">JCM 14370</strain>
    </source>
</reference>
<dbReference type="Proteomes" id="UP000632222">
    <property type="component" value="Unassembled WGS sequence"/>
</dbReference>
<keyword evidence="3" id="KW-1185">Reference proteome</keyword>
<evidence type="ECO:0008006" key="4">
    <source>
        <dbReference type="Google" id="ProtNLM"/>
    </source>
</evidence>
<name>A0ABQ2D394_9DEIO</name>
<dbReference type="RefSeq" id="WP_189004383.1">
    <property type="nucleotide sequence ID" value="NZ_BMOD01000014.1"/>
</dbReference>
<dbReference type="EMBL" id="BMOD01000014">
    <property type="protein sequence ID" value="GGJ44334.1"/>
    <property type="molecule type" value="Genomic_DNA"/>
</dbReference>
<dbReference type="InterPro" id="IPR009003">
    <property type="entry name" value="Peptidase_S1_PA"/>
</dbReference>
<evidence type="ECO:0000313" key="2">
    <source>
        <dbReference type="EMBL" id="GGJ44334.1"/>
    </source>
</evidence>
<keyword evidence="1" id="KW-0732">Signal</keyword>